<dbReference type="GO" id="GO:0005634">
    <property type="term" value="C:nucleus"/>
    <property type="evidence" value="ECO:0007669"/>
    <property type="project" value="TreeGrafter"/>
</dbReference>
<evidence type="ECO:0000256" key="1">
    <source>
        <dbReference type="SAM" id="MobiDB-lite"/>
    </source>
</evidence>
<organism evidence="2 3">
    <name type="scientific">Myotis myotis</name>
    <name type="common">Greater mouse-eared bat</name>
    <name type="synonym">Vespertilio myotis</name>
    <dbReference type="NCBI Taxonomy" id="51298"/>
    <lineage>
        <taxon>Eukaryota</taxon>
        <taxon>Metazoa</taxon>
        <taxon>Chordata</taxon>
        <taxon>Craniata</taxon>
        <taxon>Vertebrata</taxon>
        <taxon>Euteleostomi</taxon>
        <taxon>Mammalia</taxon>
        <taxon>Eutheria</taxon>
        <taxon>Laurasiatheria</taxon>
        <taxon>Chiroptera</taxon>
        <taxon>Yangochiroptera</taxon>
        <taxon>Vespertilionidae</taxon>
        <taxon>Myotis</taxon>
    </lineage>
</organism>
<gene>
    <name evidence="2" type="ORF">mMyoMyo1_018370</name>
</gene>
<proteinExistence type="predicted"/>
<dbReference type="VEuPathDB" id="HostDB:GeneID_118678388"/>
<dbReference type="EMBL" id="JABWUV010000020">
    <property type="protein sequence ID" value="KAF6282863.1"/>
    <property type="molecule type" value="Genomic_DNA"/>
</dbReference>
<name>A0A7J7S3C5_MYOMY</name>
<dbReference type="GO" id="GO:0043484">
    <property type="term" value="P:regulation of RNA splicing"/>
    <property type="evidence" value="ECO:0007669"/>
    <property type="project" value="TreeGrafter"/>
</dbReference>
<dbReference type="GO" id="GO:0006397">
    <property type="term" value="P:mRNA processing"/>
    <property type="evidence" value="ECO:0007669"/>
    <property type="project" value="TreeGrafter"/>
</dbReference>
<feature type="compositionally biased region" description="Basic residues" evidence="1">
    <location>
        <begin position="215"/>
        <end position="225"/>
    </location>
</feature>
<feature type="compositionally biased region" description="Low complexity" evidence="1">
    <location>
        <begin position="190"/>
        <end position="201"/>
    </location>
</feature>
<feature type="compositionally biased region" description="Polar residues" evidence="1">
    <location>
        <begin position="62"/>
        <end position="75"/>
    </location>
</feature>
<keyword evidence="3" id="KW-1185">Reference proteome</keyword>
<dbReference type="PANTHER" id="PTHR34755">
    <property type="entry name" value="SERINE/ARGININE REPETITIVE MATRIX PROTEIN 3-RELATED"/>
    <property type="match status" value="1"/>
</dbReference>
<evidence type="ECO:0000313" key="2">
    <source>
        <dbReference type="EMBL" id="KAF6282863.1"/>
    </source>
</evidence>
<dbReference type="AlphaFoldDB" id="A0A7J7S3C5"/>
<feature type="compositionally biased region" description="Basic and acidic residues" evidence="1">
    <location>
        <begin position="202"/>
        <end position="214"/>
    </location>
</feature>
<feature type="region of interest" description="Disordered" evidence="1">
    <location>
        <begin position="27"/>
        <end position="244"/>
    </location>
</feature>
<feature type="compositionally biased region" description="Basic residues" evidence="1">
    <location>
        <begin position="130"/>
        <end position="189"/>
    </location>
</feature>
<dbReference type="PANTHER" id="PTHR34755:SF1">
    <property type="entry name" value="SERINE_ARGININE REPETITIVE MATRIX PROTEIN 4"/>
    <property type="match status" value="1"/>
</dbReference>
<sequence>MASVQQGEKQLFEKFWRGTFKAVATPRPESIIVASITARKPLPRTEPQSSPMVPGQDGPSAKLSQHLATEASGTSWERDKACRERSPARARSASRNKDRTPPPSSRGKKKKKKSARKRRRRSPSYSPSPVKKKKKKNSKKHKRCRSFSKKRRHSSSSPKSKRREEKRHKKQSRSRPRKSHRHRHHHRLSRSQSSESRSSSCESRHRGRSPEEGRKSRHRHSRRCSKTLGKASPQARSSHPPSQPLQMLSLLSARGVVSILHGSSASLGHDTWGWGGGGDKLRAVYITR</sequence>
<reference evidence="2 3" key="1">
    <citation type="journal article" date="2020" name="Nature">
        <title>Six reference-quality genomes reveal evolution of bat adaptations.</title>
        <authorList>
            <person name="Jebb D."/>
            <person name="Huang Z."/>
            <person name="Pippel M."/>
            <person name="Hughes G.M."/>
            <person name="Lavrichenko K."/>
            <person name="Devanna P."/>
            <person name="Winkler S."/>
            <person name="Jermiin L.S."/>
            <person name="Skirmuntt E.C."/>
            <person name="Katzourakis A."/>
            <person name="Burkitt-Gray L."/>
            <person name="Ray D.A."/>
            <person name="Sullivan K.A.M."/>
            <person name="Roscito J.G."/>
            <person name="Kirilenko B.M."/>
            <person name="Davalos L.M."/>
            <person name="Corthals A.P."/>
            <person name="Power M.L."/>
            <person name="Jones G."/>
            <person name="Ransome R.D."/>
            <person name="Dechmann D.K.N."/>
            <person name="Locatelli A.G."/>
            <person name="Puechmaille S.J."/>
            <person name="Fedrigo O."/>
            <person name="Jarvis E.D."/>
            <person name="Hiller M."/>
            <person name="Vernes S.C."/>
            <person name="Myers E.W."/>
            <person name="Teeling E.C."/>
        </authorList>
    </citation>
    <scope>NUCLEOTIDE SEQUENCE [LARGE SCALE GENOMIC DNA]</scope>
    <source>
        <strain evidence="2">MMyoMyo1</strain>
        <tissue evidence="2">Flight muscle</tissue>
    </source>
</reference>
<comment type="caution">
    <text evidence="2">The sequence shown here is derived from an EMBL/GenBank/DDBJ whole genome shotgun (WGS) entry which is preliminary data.</text>
</comment>
<evidence type="ECO:0000313" key="3">
    <source>
        <dbReference type="Proteomes" id="UP000527355"/>
    </source>
</evidence>
<feature type="compositionally biased region" description="Basic residues" evidence="1">
    <location>
        <begin position="106"/>
        <end position="122"/>
    </location>
</feature>
<accession>A0A7J7S3C5</accession>
<protein>
    <submittedName>
        <fullName evidence="2">Serine/arginine repetitive matrix 4</fullName>
    </submittedName>
</protein>
<dbReference type="Proteomes" id="UP000527355">
    <property type="component" value="Unassembled WGS sequence"/>
</dbReference>
<feature type="compositionally biased region" description="Basic and acidic residues" evidence="1">
    <location>
        <begin position="76"/>
        <end position="87"/>
    </location>
</feature>
<dbReference type="GO" id="GO:0042551">
    <property type="term" value="P:neuron maturation"/>
    <property type="evidence" value="ECO:0007669"/>
    <property type="project" value="TreeGrafter"/>
</dbReference>
<dbReference type="GO" id="GO:0003729">
    <property type="term" value="F:mRNA binding"/>
    <property type="evidence" value="ECO:0007669"/>
    <property type="project" value="TreeGrafter"/>
</dbReference>
<dbReference type="InterPro" id="IPR052109">
    <property type="entry name" value="SRRM_Domain-Containing"/>
</dbReference>